<evidence type="ECO:0000256" key="2">
    <source>
        <dbReference type="ARBA" id="ARBA00022643"/>
    </source>
</evidence>
<dbReference type="PANTHER" id="PTHR43278:SF2">
    <property type="entry name" value="IRON-SULFUR FLAVOPROTEIN"/>
    <property type="match status" value="1"/>
</dbReference>
<dbReference type="InterPro" id="IPR029039">
    <property type="entry name" value="Flavoprotein-like_sf"/>
</dbReference>
<dbReference type="Pfam" id="PF03358">
    <property type="entry name" value="FMN_red"/>
    <property type="match status" value="1"/>
</dbReference>
<dbReference type="InterPro" id="IPR005025">
    <property type="entry name" value="FMN_Rdtase-like_dom"/>
</dbReference>
<evidence type="ECO:0000313" key="4">
    <source>
        <dbReference type="EMBL" id="RKX70730.1"/>
    </source>
</evidence>
<dbReference type="Gene3D" id="3.40.50.360">
    <property type="match status" value="1"/>
</dbReference>
<proteinExistence type="predicted"/>
<dbReference type="GO" id="GO:0016491">
    <property type="term" value="F:oxidoreductase activity"/>
    <property type="evidence" value="ECO:0007669"/>
    <property type="project" value="InterPro"/>
</dbReference>
<dbReference type="PANTHER" id="PTHR43278">
    <property type="entry name" value="NAD(P)H-DEPENDENT FMN-CONTAINING OXIDOREDUCTASE YWQN-RELATED"/>
    <property type="match status" value="1"/>
</dbReference>
<dbReference type="Proteomes" id="UP000268469">
    <property type="component" value="Unassembled WGS sequence"/>
</dbReference>
<name>A0A660SLA2_UNCW3</name>
<dbReference type="InterPro" id="IPR051796">
    <property type="entry name" value="ISF_SsuE-like"/>
</dbReference>
<keyword evidence="1" id="KW-0285">Flavoprotein</keyword>
<feature type="domain" description="NADPH-dependent FMN reductase-like" evidence="3">
    <location>
        <begin position="2"/>
        <end position="104"/>
    </location>
</feature>
<organism evidence="4 5">
    <name type="scientific">candidate division WOR-3 bacterium</name>
    <dbReference type="NCBI Taxonomy" id="2052148"/>
    <lineage>
        <taxon>Bacteria</taxon>
        <taxon>Bacteria division WOR-3</taxon>
    </lineage>
</organism>
<accession>A0A660SLA2</accession>
<reference evidence="4 5" key="1">
    <citation type="submission" date="2018-06" db="EMBL/GenBank/DDBJ databases">
        <title>Extensive metabolic versatility and redundancy in microbially diverse, dynamic hydrothermal sediments.</title>
        <authorList>
            <person name="Dombrowski N."/>
            <person name="Teske A."/>
            <person name="Baker B.J."/>
        </authorList>
    </citation>
    <scope>NUCLEOTIDE SEQUENCE [LARGE SCALE GENOMIC DNA]</scope>
    <source>
        <strain evidence="4">B36_G15</strain>
    </source>
</reference>
<evidence type="ECO:0000313" key="5">
    <source>
        <dbReference type="Proteomes" id="UP000268469"/>
    </source>
</evidence>
<evidence type="ECO:0000256" key="1">
    <source>
        <dbReference type="ARBA" id="ARBA00022630"/>
    </source>
</evidence>
<keyword evidence="2" id="KW-0288">FMN</keyword>
<dbReference type="SUPFAM" id="SSF52218">
    <property type="entry name" value="Flavoproteins"/>
    <property type="match status" value="1"/>
</dbReference>
<evidence type="ECO:0000259" key="3">
    <source>
        <dbReference type="Pfam" id="PF03358"/>
    </source>
</evidence>
<dbReference type="AlphaFoldDB" id="A0A660SLA2"/>
<protein>
    <recommendedName>
        <fullName evidence="3">NADPH-dependent FMN reductase-like domain-containing protein</fullName>
    </recommendedName>
</protein>
<sequence>MIIYGLVASPRKGGNTDLMVDHALRGAGAEGRKIYIHELKIRPCLACSTPPSGYCVIDDDMETIYQILVEADAIILGIPVYYTSVPGPFKNLIDRCNCFRIDKQKKCLLIIVSDQSRWFRPIIRMIEIWGRDVNLTISDLIIVTNTGKNPVTDRPSILKYAQERGKRLID</sequence>
<dbReference type="EMBL" id="QNBE01000029">
    <property type="protein sequence ID" value="RKX70730.1"/>
    <property type="molecule type" value="Genomic_DNA"/>
</dbReference>
<gene>
    <name evidence="4" type="ORF">DRP53_04030</name>
</gene>
<comment type="caution">
    <text evidence="4">The sequence shown here is derived from an EMBL/GenBank/DDBJ whole genome shotgun (WGS) entry which is preliminary data.</text>
</comment>